<name>A0ABQ2YVG8_9GAMM</name>
<evidence type="ECO:0000313" key="2">
    <source>
        <dbReference type="Proteomes" id="UP000653056"/>
    </source>
</evidence>
<comment type="caution">
    <text evidence="1">The sequence shown here is derived from an EMBL/GenBank/DDBJ whole genome shotgun (WGS) entry which is preliminary data.</text>
</comment>
<evidence type="ECO:0000313" key="1">
    <source>
        <dbReference type="EMBL" id="GGX96719.1"/>
    </source>
</evidence>
<evidence type="ECO:0008006" key="3">
    <source>
        <dbReference type="Google" id="ProtNLM"/>
    </source>
</evidence>
<gene>
    <name evidence="1" type="ORF">GCM10007160_25430</name>
</gene>
<organism evidence="1 2">
    <name type="scientific">Litchfieldella qijiaojingensis</name>
    <dbReference type="NCBI Taxonomy" id="980347"/>
    <lineage>
        <taxon>Bacteria</taxon>
        <taxon>Pseudomonadati</taxon>
        <taxon>Pseudomonadota</taxon>
        <taxon>Gammaproteobacteria</taxon>
        <taxon>Oceanospirillales</taxon>
        <taxon>Halomonadaceae</taxon>
        <taxon>Litchfieldella</taxon>
    </lineage>
</organism>
<dbReference type="EMBL" id="BMXS01000012">
    <property type="protein sequence ID" value="GGX96719.1"/>
    <property type="molecule type" value="Genomic_DNA"/>
</dbReference>
<dbReference type="Proteomes" id="UP000653056">
    <property type="component" value="Unassembled WGS sequence"/>
</dbReference>
<dbReference type="InterPro" id="IPR009363">
    <property type="entry name" value="Phage_Mu_Gp16"/>
</dbReference>
<dbReference type="Pfam" id="PF06252">
    <property type="entry name" value="GemA"/>
    <property type="match status" value="1"/>
</dbReference>
<accession>A0ABQ2YVG8</accession>
<sequence>MLYPTKLKLLHVAKKQLGFDDGDWRDLLEEVAGCRSSRELDLAGFESVMRCLNQLGFKSTCAAGPYGRREGMATPEQIRLIQRLWSDYSLTDEPRALDHWLEHSFGISSLRFANAGTAGKAITALKRMVARRQQA</sequence>
<dbReference type="RefSeq" id="WP_189469764.1">
    <property type="nucleotide sequence ID" value="NZ_BMXS01000012.1"/>
</dbReference>
<protein>
    <recommendedName>
        <fullName evidence="3">Regulatory protein GemA</fullName>
    </recommendedName>
</protein>
<reference evidence="2" key="1">
    <citation type="journal article" date="2019" name="Int. J. Syst. Evol. Microbiol.">
        <title>The Global Catalogue of Microorganisms (GCM) 10K type strain sequencing project: providing services to taxonomists for standard genome sequencing and annotation.</title>
        <authorList>
            <consortium name="The Broad Institute Genomics Platform"/>
            <consortium name="The Broad Institute Genome Sequencing Center for Infectious Disease"/>
            <person name="Wu L."/>
            <person name="Ma J."/>
        </authorList>
    </citation>
    <scope>NUCLEOTIDE SEQUENCE [LARGE SCALE GENOMIC DNA]</scope>
    <source>
        <strain evidence="2">KCTC 22228</strain>
    </source>
</reference>
<keyword evidence="2" id="KW-1185">Reference proteome</keyword>
<proteinExistence type="predicted"/>